<dbReference type="AlphaFoldDB" id="A0A553SQS4"/>
<dbReference type="CDD" id="cd17492">
    <property type="entry name" value="toxin_CptN"/>
    <property type="match status" value="1"/>
</dbReference>
<proteinExistence type="predicted"/>
<evidence type="ECO:0000256" key="1">
    <source>
        <dbReference type="SAM" id="MobiDB-lite"/>
    </source>
</evidence>
<evidence type="ECO:0000313" key="2">
    <source>
        <dbReference type="EMBL" id="TRZ39343.1"/>
    </source>
</evidence>
<dbReference type="RefSeq" id="WP_185762740.1">
    <property type="nucleotide sequence ID" value="NZ_CM017505.1"/>
</dbReference>
<dbReference type="Gene3D" id="3.10.129.130">
    <property type="match status" value="1"/>
</dbReference>
<dbReference type="NCBIfam" id="NF047359">
    <property type="entry name" value="CptIN"/>
    <property type="match status" value="1"/>
</dbReference>
<name>A0A553SQS4_NIACI</name>
<organism evidence="2">
    <name type="scientific">Niallia circulans</name>
    <name type="common">Bacillus circulans</name>
    <dbReference type="NCBI Taxonomy" id="1397"/>
    <lineage>
        <taxon>Bacteria</taxon>
        <taxon>Bacillati</taxon>
        <taxon>Bacillota</taxon>
        <taxon>Bacilli</taxon>
        <taxon>Bacillales</taxon>
        <taxon>Bacillaceae</taxon>
        <taxon>Niallia</taxon>
    </lineage>
</organism>
<reference evidence="2" key="1">
    <citation type="submission" date="2018-10" db="EMBL/GenBank/DDBJ databases">
        <title>FDA dAtabase for Regulatory Grade micrObial Sequences (FDA-ARGOS): Supporting development and validation of Infectious Disease Dx tests.</title>
        <authorList>
            <person name="Minogue T."/>
            <person name="Wolcott M."/>
            <person name="Wasieloski L."/>
            <person name="Aguilar W."/>
            <person name="Moore D."/>
            <person name="Tallon L.J."/>
            <person name="Sadzewicz L."/>
            <person name="Sengamalay N."/>
            <person name="Ott S."/>
            <person name="Godinez A."/>
            <person name="Nagaraj S."/>
            <person name="Vavikolanu K."/>
            <person name="Vyas G."/>
            <person name="Nadendla S."/>
            <person name="Aluvathingal J."/>
            <person name="Sichtig H."/>
        </authorList>
    </citation>
    <scope>NUCLEOTIDE SEQUENCE</scope>
    <source>
        <strain evidence="2">FDAARGOS_343</strain>
        <plasmid evidence="2">unnamed1</plasmid>
    </source>
</reference>
<keyword evidence="2" id="KW-0614">Plasmid</keyword>
<dbReference type="InterPro" id="IPR058108">
    <property type="entry name" value="CptIN-like"/>
</dbReference>
<geneLocation type="plasmid" evidence="2">
    <name>unnamed1</name>
</geneLocation>
<feature type="region of interest" description="Disordered" evidence="1">
    <location>
        <begin position="162"/>
        <end position="199"/>
    </location>
</feature>
<gene>
    <name evidence="2" type="ORF">CEQ21_07215</name>
</gene>
<dbReference type="InterPro" id="IPR053735">
    <property type="entry name" value="Type_III_TA_endoRNase"/>
</dbReference>
<protein>
    <submittedName>
        <fullName evidence="2">Uncharacterized protein</fullName>
    </submittedName>
</protein>
<accession>A0A553SQS4</accession>
<comment type="caution">
    <text evidence="2">The sequence shown here is derived from an EMBL/GenBank/DDBJ whole genome shotgun (WGS) entry which is preliminary data.</text>
</comment>
<feature type="compositionally biased region" description="Basic residues" evidence="1">
    <location>
        <begin position="184"/>
        <end position="199"/>
    </location>
</feature>
<sequence>MNNGIKKHYIYTIKNEFFEDFPDPQLKSKGDNRPNYYVFQGKENKDILWFVPMSTQTEKYERLIQQKEAQGKPTDFAHVCQVGPRKQAFVIQDMFPVTKDYIKEDYIVRNSHYNVSSPEDIKIIQNKAQKVQNLLNRGVKIVPKQADVKSIEKQLIQKLEEKDPKQELQKDQTNQDLEKEQREQKRKAAIRRHLARRER</sequence>
<dbReference type="Proteomes" id="UP000319837">
    <property type="component" value="Plasmid unnamed1"/>
</dbReference>
<dbReference type="EMBL" id="RIBP01000002">
    <property type="protein sequence ID" value="TRZ39343.1"/>
    <property type="molecule type" value="Genomic_DNA"/>
</dbReference>